<dbReference type="InterPro" id="IPR011042">
    <property type="entry name" value="6-blade_b-propeller_TolB-like"/>
</dbReference>
<dbReference type="InterPro" id="IPR011659">
    <property type="entry name" value="WD40"/>
</dbReference>
<organism evidence="4 5">
    <name type="scientific">Phytoactinopolyspora halotolerans</name>
    <dbReference type="NCBI Taxonomy" id="1981512"/>
    <lineage>
        <taxon>Bacteria</taxon>
        <taxon>Bacillati</taxon>
        <taxon>Actinomycetota</taxon>
        <taxon>Actinomycetes</taxon>
        <taxon>Jiangellales</taxon>
        <taxon>Jiangellaceae</taxon>
        <taxon>Phytoactinopolyspora</taxon>
    </lineage>
</organism>
<dbReference type="Gene3D" id="3.40.50.1820">
    <property type="entry name" value="alpha/beta hydrolase"/>
    <property type="match status" value="1"/>
</dbReference>
<dbReference type="SUPFAM" id="SSF53474">
    <property type="entry name" value="alpha/beta-Hydrolases"/>
    <property type="match status" value="1"/>
</dbReference>
<comment type="caution">
    <text evidence="4">The sequence shown here is derived from an EMBL/GenBank/DDBJ whole genome shotgun (WGS) entry which is preliminary data.</text>
</comment>
<keyword evidence="4" id="KW-0378">Hydrolase</keyword>
<gene>
    <name evidence="4" type="ORF">G1H10_21570</name>
</gene>
<reference evidence="4 5" key="1">
    <citation type="submission" date="2020-02" db="EMBL/GenBank/DDBJ databases">
        <authorList>
            <person name="Li X.-J."/>
            <person name="Han X.-M."/>
        </authorList>
    </citation>
    <scope>NUCLEOTIDE SEQUENCE [LARGE SCALE GENOMIC DNA]</scope>
    <source>
        <strain evidence="4 5">CCTCC AB 2017055</strain>
    </source>
</reference>
<dbReference type="Gene3D" id="2.120.10.30">
    <property type="entry name" value="TolB, C-terminal domain"/>
    <property type="match status" value="2"/>
</dbReference>
<evidence type="ECO:0000313" key="5">
    <source>
        <dbReference type="Proteomes" id="UP000475214"/>
    </source>
</evidence>
<dbReference type="PANTHER" id="PTHR46825:SF9">
    <property type="entry name" value="BETA-LACTAMASE-RELATED DOMAIN-CONTAINING PROTEIN"/>
    <property type="match status" value="1"/>
</dbReference>
<evidence type="ECO:0000259" key="2">
    <source>
        <dbReference type="Pfam" id="PF00144"/>
    </source>
</evidence>
<protein>
    <submittedName>
        <fullName evidence="4">Serine hydrolase</fullName>
    </submittedName>
</protein>
<sequence>MTRRLTADDLFRLEVPAQPAISPDGSTVVYVLTSADREADENRSALWAVPSTGDAPPRRLTRGPADSSPAWSPDGTHVAFLRADDGPAQLWVLPVHGGEAERLTSLPAGAGAPVWSPDGTRIAFAAAVDTYALAGEDDAARQRRSTAPIVIDRLGYQADGAGLLRGLRTHVFVVDVDVDTGVGTGDGNSNGSGDGTGAVRQVTSGDWHASSPAWSPDGGRLAFSAAMAPDADLTAEAAVYVADLGDDATEPVWRVVGDPHGLAGPVTWFPGGDAVLVVGRREVGIGHDRLLRVPLDGGETVDLTAGFDRNVMPGGPGYPGGLPQFTADGSRIVFCARNRGCTHAYAVDADGGEPRLVVGGGDRVVSGLTVAGAAGGSAAVVVASPDSYGEVAAVDLDTGEETIATDHAVADVELFVPEERVFTVSDGTDVHGWLIRDPDAPTPAPLLVDVHGGPHNAWSPVPDRGHVYHQLLAARGWTVLLLNPRGSDGYGEDFFTAAVGAWGLADERDFLDPVDELVADGAADPARLALCGYSYGGYMTCWLTGRTGRFAAAVAGGVVSDLASMAGTSDMGHLLVKLETALPFEDPERCAAQSPFVNVAKVTTPTLILHGLADDRCPRGQAEQWYGALRARGVPSQLVLYPGASHLFILDGRPSHRLDYARRIVDWITRHTTETTTQTTTKERPMTSTALDQEHWERRLAELAKKYNVPGAALGIGRGEETLEAAYGVTNVDTGVEVTTDTLFQIGSITKVWTATVVMALADAGKLDIDEPVVTYLPEFALADDDVTRRVTMRHLLTHTSGIDGDFFFDSGRGDECLERYVEALAGLRLNHPLGATWSYCNAGFTTAGRVIEKLTGQVWDAAMKELLFTPLGLGHTVTLPDDALLYRTAVGHVHEGDEEPRRAPVWVLPRSAGPAGLIASTVGDVLTFARMHLSGGAAADGTRVLSDESTAAMQADEVRLPDPYTLADSWGLGWFRLDWNGTRLVGHDGNTIGQSAFLRILPEQNMAVTLLANGGATRDLYETLIREVFREVAGVEMATPLVPPDERVDADITPHVGTYERTSVRMDVWQGDEGPRLRLTDTHDLAGLEREVKELDLVPVRENLYLVRFPGAETWMPVTFYALDDGTPYMHLGARATPKSA</sequence>
<dbReference type="Gene3D" id="3.40.710.10">
    <property type="entry name" value="DD-peptidase/beta-lactamase superfamily"/>
    <property type="match status" value="1"/>
</dbReference>
<dbReference type="InterPro" id="IPR012338">
    <property type="entry name" value="Beta-lactam/transpept-like"/>
</dbReference>
<dbReference type="RefSeq" id="WP_163741634.1">
    <property type="nucleotide sequence ID" value="NZ_JAAGOA010000017.1"/>
</dbReference>
<dbReference type="SUPFAM" id="SSF56601">
    <property type="entry name" value="beta-lactamase/transpeptidase-like"/>
    <property type="match status" value="1"/>
</dbReference>
<dbReference type="Pfam" id="PF00326">
    <property type="entry name" value="Peptidase_S9"/>
    <property type="match status" value="1"/>
</dbReference>
<feature type="domain" description="Peptidase S9 prolyl oligopeptidase catalytic" evidence="3">
    <location>
        <begin position="470"/>
        <end position="673"/>
    </location>
</feature>
<keyword evidence="5" id="KW-1185">Reference proteome</keyword>
<dbReference type="InterPro" id="IPR029058">
    <property type="entry name" value="AB_hydrolase_fold"/>
</dbReference>
<dbReference type="InterPro" id="IPR050491">
    <property type="entry name" value="AmpC-like"/>
</dbReference>
<name>A0A6L9SDZ9_9ACTN</name>
<dbReference type="EMBL" id="JAAGOA010000017">
    <property type="protein sequence ID" value="NEE02758.1"/>
    <property type="molecule type" value="Genomic_DNA"/>
</dbReference>
<evidence type="ECO:0000259" key="3">
    <source>
        <dbReference type="Pfam" id="PF00326"/>
    </source>
</evidence>
<dbReference type="PANTHER" id="PTHR46825">
    <property type="entry name" value="D-ALANYL-D-ALANINE-CARBOXYPEPTIDASE/ENDOPEPTIDASE AMPH"/>
    <property type="match status" value="1"/>
</dbReference>
<dbReference type="GO" id="GO:0008236">
    <property type="term" value="F:serine-type peptidase activity"/>
    <property type="evidence" value="ECO:0007669"/>
    <property type="project" value="InterPro"/>
</dbReference>
<dbReference type="Pfam" id="PF07676">
    <property type="entry name" value="PD40"/>
    <property type="match status" value="3"/>
</dbReference>
<dbReference type="SUPFAM" id="SSF82171">
    <property type="entry name" value="DPP6 N-terminal domain-like"/>
    <property type="match status" value="1"/>
</dbReference>
<dbReference type="GO" id="GO:0006508">
    <property type="term" value="P:proteolysis"/>
    <property type="evidence" value="ECO:0007669"/>
    <property type="project" value="InterPro"/>
</dbReference>
<dbReference type="AlphaFoldDB" id="A0A6L9SDZ9"/>
<evidence type="ECO:0000313" key="4">
    <source>
        <dbReference type="EMBL" id="NEE02758.1"/>
    </source>
</evidence>
<feature type="region of interest" description="Disordered" evidence="1">
    <location>
        <begin position="47"/>
        <end position="72"/>
    </location>
</feature>
<evidence type="ECO:0000256" key="1">
    <source>
        <dbReference type="SAM" id="MobiDB-lite"/>
    </source>
</evidence>
<feature type="domain" description="Beta-lactamase-related" evidence="2">
    <location>
        <begin position="697"/>
        <end position="1018"/>
    </location>
</feature>
<dbReference type="InterPro" id="IPR001375">
    <property type="entry name" value="Peptidase_S9_cat"/>
</dbReference>
<dbReference type="Pfam" id="PF00144">
    <property type="entry name" value="Beta-lactamase"/>
    <property type="match status" value="1"/>
</dbReference>
<dbReference type="InterPro" id="IPR001466">
    <property type="entry name" value="Beta-lactam-related"/>
</dbReference>
<accession>A0A6L9SDZ9</accession>
<dbReference type="Proteomes" id="UP000475214">
    <property type="component" value="Unassembled WGS sequence"/>
</dbReference>
<proteinExistence type="predicted"/>